<proteinExistence type="predicted"/>
<accession>A0ABD2WXN2</accession>
<comment type="caution">
    <text evidence="2">The sequence shown here is derived from an EMBL/GenBank/DDBJ whole genome shotgun (WGS) entry which is preliminary data.</text>
</comment>
<dbReference type="Proteomes" id="UP001627154">
    <property type="component" value="Unassembled WGS sequence"/>
</dbReference>
<evidence type="ECO:0000313" key="2">
    <source>
        <dbReference type="EMBL" id="KAL3397763.1"/>
    </source>
</evidence>
<keyword evidence="1" id="KW-0472">Membrane</keyword>
<gene>
    <name evidence="2" type="ORF">TKK_008514</name>
</gene>
<feature type="transmembrane region" description="Helical" evidence="1">
    <location>
        <begin position="66"/>
        <end position="88"/>
    </location>
</feature>
<keyword evidence="1" id="KW-1133">Transmembrane helix</keyword>
<keyword evidence="3" id="KW-1185">Reference proteome</keyword>
<keyword evidence="1" id="KW-0812">Transmembrane</keyword>
<evidence type="ECO:0000256" key="1">
    <source>
        <dbReference type="SAM" id="Phobius"/>
    </source>
</evidence>
<organism evidence="2 3">
    <name type="scientific">Trichogramma kaykai</name>
    <dbReference type="NCBI Taxonomy" id="54128"/>
    <lineage>
        <taxon>Eukaryota</taxon>
        <taxon>Metazoa</taxon>
        <taxon>Ecdysozoa</taxon>
        <taxon>Arthropoda</taxon>
        <taxon>Hexapoda</taxon>
        <taxon>Insecta</taxon>
        <taxon>Pterygota</taxon>
        <taxon>Neoptera</taxon>
        <taxon>Endopterygota</taxon>
        <taxon>Hymenoptera</taxon>
        <taxon>Apocrita</taxon>
        <taxon>Proctotrupomorpha</taxon>
        <taxon>Chalcidoidea</taxon>
        <taxon>Trichogrammatidae</taxon>
        <taxon>Trichogramma</taxon>
    </lineage>
</organism>
<reference evidence="2 3" key="1">
    <citation type="journal article" date="2024" name="bioRxiv">
        <title>A reference genome for Trichogramma kaykai: A tiny desert-dwelling parasitoid wasp with competing sex-ratio distorters.</title>
        <authorList>
            <person name="Culotta J."/>
            <person name="Lindsey A.R."/>
        </authorList>
    </citation>
    <scope>NUCLEOTIDE SEQUENCE [LARGE SCALE GENOMIC DNA]</scope>
    <source>
        <strain evidence="2 3">KSX58</strain>
    </source>
</reference>
<dbReference type="EMBL" id="JBJJXI010000061">
    <property type="protein sequence ID" value="KAL3397763.1"/>
    <property type="molecule type" value="Genomic_DNA"/>
</dbReference>
<name>A0ABD2WXN2_9HYME</name>
<sequence length="102" mass="11650">MMNKRLRTHCYTQCVCYIYRISSSLSLYHYTAVKSRIATATSSLSDRCYSAASSLILARVAKHTRVLLVLWWADPLPGVCCLYCFIVFRNNNNDGCGLVHRH</sequence>
<protein>
    <submittedName>
        <fullName evidence="2">Uncharacterized protein</fullName>
    </submittedName>
</protein>
<dbReference type="AlphaFoldDB" id="A0ABD2WXN2"/>
<evidence type="ECO:0000313" key="3">
    <source>
        <dbReference type="Proteomes" id="UP001627154"/>
    </source>
</evidence>